<proteinExistence type="predicted"/>
<organism evidence="1 2">
    <name type="scientific">Scytalidium lignicola</name>
    <name type="common">Hyphomycete</name>
    <dbReference type="NCBI Taxonomy" id="5539"/>
    <lineage>
        <taxon>Eukaryota</taxon>
        <taxon>Fungi</taxon>
        <taxon>Dikarya</taxon>
        <taxon>Ascomycota</taxon>
        <taxon>Pezizomycotina</taxon>
        <taxon>Leotiomycetes</taxon>
        <taxon>Leotiomycetes incertae sedis</taxon>
        <taxon>Scytalidium</taxon>
    </lineage>
</organism>
<name>A0A3E2HMZ6_SCYLI</name>
<feature type="non-terminal residue" evidence="1">
    <location>
        <position position="1"/>
    </location>
</feature>
<dbReference type="AlphaFoldDB" id="A0A3E2HMZ6"/>
<dbReference type="Proteomes" id="UP000258309">
    <property type="component" value="Unassembled WGS sequence"/>
</dbReference>
<keyword evidence="2" id="KW-1185">Reference proteome</keyword>
<dbReference type="InterPro" id="IPR014710">
    <property type="entry name" value="RmlC-like_jellyroll"/>
</dbReference>
<dbReference type="SUPFAM" id="SSF51182">
    <property type="entry name" value="RmlC-like cupins"/>
    <property type="match status" value="1"/>
</dbReference>
<gene>
    <name evidence="1" type="ORF">B7463_g1637</name>
</gene>
<evidence type="ECO:0008006" key="3">
    <source>
        <dbReference type="Google" id="ProtNLM"/>
    </source>
</evidence>
<evidence type="ECO:0000313" key="2">
    <source>
        <dbReference type="Proteomes" id="UP000258309"/>
    </source>
</evidence>
<comment type="caution">
    <text evidence="1">The sequence shown here is derived from an EMBL/GenBank/DDBJ whole genome shotgun (WGS) entry which is preliminary data.</text>
</comment>
<dbReference type="Gene3D" id="2.60.120.10">
    <property type="entry name" value="Jelly Rolls"/>
    <property type="match status" value="1"/>
</dbReference>
<dbReference type="OrthoDB" id="504210at2759"/>
<accession>A0A3E2HMZ6</accession>
<evidence type="ECO:0000313" key="1">
    <source>
        <dbReference type="EMBL" id="RFU34708.1"/>
    </source>
</evidence>
<dbReference type="EMBL" id="NCSJ02000017">
    <property type="protein sequence ID" value="RFU34708.1"/>
    <property type="molecule type" value="Genomic_DNA"/>
</dbReference>
<sequence length="177" mass="19979">MRIFIDHAKSTEELGYNWVETFYDGLEESDILAFYDEVMEVIHGRAKFFVSGKEIILNAGDEPLVIPRGTVHGFTVMKGEKVTFLEKTVPSGDYKALFFQDMFQAGTPGLLMALRVFYDGDTYISLPGNVKIFEQVFMSVFGFIAKGFVPAKPKYLKKKDEVPAADQAVQSRNFFST</sequence>
<dbReference type="InterPro" id="IPR011051">
    <property type="entry name" value="RmlC_Cupin_sf"/>
</dbReference>
<feature type="non-terminal residue" evidence="1">
    <location>
        <position position="177"/>
    </location>
</feature>
<reference evidence="1 2" key="1">
    <citation type="submission" date="2018-05" db="EMBL/GenBank/DDBJ databases">
        <title>Draft genome sequence of Scytalidium lignicola DSM 105466, a ubiquitous saprotrophic fungus.</title>
        <authorList>
            <person name="Buettner E."/>
            <person name="Gebauer A.M."/>
            <person name="Hofrichter M."/>
            <person name="Liers C."/>
            <person name="Kellner H."/>
        </authorList>
    </citation>
    <scope>NUCLEOTIDE SEQUENCE [LARGE SCALE GENOMIC DNA]</scope>
    <source>
        <strain evidence="1 2">DSM 105466</strain>
    </source>
</reference>
<dbReference type="OMA" id="CIFEERT"/>
<protein>
    <recommendedName>
        <fullName evidence="3">Cupin 2 conserved barrel domain-containing protein</fullName>
    </recommendedName>
</protein>